<dbReference type="EMBL" id="CP000492">
    <property type="protein sequence ID" value="ABL64770.1"/>
    <property type="molecule type" value="Genomic_DNA"/>
</dbReference>
<organism evidence="4 11">
    <name type="scientific">Chlorobium phaeobacteroides (strain DSM 266 / SMG 266 / 2430)</name>
    <dbReference type="NCBI Taxonomy" id="290317"/>
    <lineage>
        <taxon>Bacteria</taxon>
        <taxon>Pseudomonadati</taxon>
        <taxon>Chlorobiota</taxon>
        <taxon>Chlorobiia</taxon>
        <taxon>Chlorobiales</taxon>
        <taxon>Chlorobiaceae</taxon>
        <taxon>Chlorobium/Pelodictyon group</taxon>
        <taxon>Chlorobium</taxon>
    </lineage>
</organism>
<dbReference type="KEGG" id="cph:Cpha266_0652"/>
<name>A1BD43_CHLPD</name>
<dbReference type="InterPro" id="IPR047951">
    <property type="entry name" value="Transpos_ISL3"/>
</dbReference>
<dbReference type="STRING" id="290317.Cpha266_0254"/>
<proteinExistence type="predicted"/>
<dbReference type="EMBL" id="CP000492">
    <property type="protein sequence ID" value="ABL64320.1"/>
    <property type="molecule type" value="Genomic_DNA"/>
</dbReference>
<evidence type="ECO:0000259" key="1">
    <source>
        <dbReference type="Pfam" id="PF01610"/>
    </source>
</evidence>
<evidence type="ECO:0000313" key="4">
    <source>
        <dbReference type="EMBL" id="ABL64320.1"/>
    </source>
</evidence>
<dbReference type="PANTHER" id="PTHR33498">
    <property type="entry name" value="TRANSPOSASE FOR INSERTION SEQUENCE ELEMENT IS1557"/>
    <property type="match status" value="1"/>
</dbReference>
<evidence type="ECO:0000259" key="2">
    <source>
        <dbReference type="Pfam" id="PF13542"/>
    </source>
</evidence>
<dbReference type="KEGG" id="cph:Cpha266_0872"/>
<dbReference type="Pfam" id="PF13542">
    <property type="entry name" value="HTH_Tnp_ISL3"/>
    <property type="match status" value="1"/>
</dbReference>
<dbReference type="Proteomes" id="UP000008701">
    <property type="component" value="Chromosome"/>
</dbReference>
<feature type="domain" description="Transposase IS204/IS1001/IS1096/IS1165 DDE" evidence="1">
    <location>
        <begin position="158"/>
        <end position="393"/>
    </location>
</feature>
<dbReference type="InterPro" id="IPR002560">
    <property type="entry name" value="Transposase_DDE"/>
</dbReference>
<dbReference type="EMBL" id="CP000492">
    <property type="protein sequence ID" value="ABL65120.1"/>
    <property type="molecule type" value="Genomic_DNA"/>
</dbReference>
<evidence type="ECO:0000313" key="9">
    <source>
        <dbReference type="EMBL" id="ABL65685.1"/>
    </source>
</evidence>
<dbReference type="KEGG" id="cph:Cpha266_1079"/>
<evidence type="ECO:0000313" key="8">
    <source>
        <dbReference type="EMBL" id="ABL65120.1"/>
    </source>
</evidence>
<gene>
    <name evidence="4" type="ordered locus">Cpha266_0254</name>
    <name evidence="5" type="ordered locus">Cpha266_0652</name>
    <name evidence="6" type="ordered locus">Cpha266_0716</name>
    <name evidence="7" type="ordered locus">Cpha266_0872</name>
    <name evidence="8" type="ordered locus">Cpha266_1079</name>
    <name evidence="9" type="ordered locus">Cpha266_1664</name>
    <name evidence="10" type="ordered locus">Cpha266_2270</name>
</gene>
<dbReference type="RefSeq" id="WP_011744160.1">
    <property type="nucleotide sequence ID" value="NC_008639.1"/>
</dbReference>
<dbReference type="eggNOG" id="COG3464">
    <property type="taxonomic scope" value="Bacteria"/>
</dbReference>
<evidence type="ECO:0000259" key="3">
    <source>
        <dbReference type="Pfam" id="PF14690"/>
    </source>
</evidence>
<dbReference type="AlphaFoldDB" id="A1BD43"/>
<dbReference type="KEGG" id="cph:Cpha266_0716"/>
<dbReference type="EMBL" id="CP000492">
    <property type="protein sequence ID" value="ABL66262.1"/>
    <property type="molecule type" value="Genomic_DNA"/>
</dbReference>
<protein>
    <submittedName>
        <fullName evidence="4">Transposase, IS204/IS1001/IS1096/IS1165 family protein</fullName>
    </submittedName>
</protein>
<dbReference type="Pfam" id="PF14690">
    <property type="entry name" value="Zn_ribbon_ISL3"/>
    <property type="match status" value="1"/>
</dbReference>
<keyword evidence="11" id="KW-1185">Reference proteome</keyword>
<dbReference type="HOGENOM" id="CLU_041900_0_1_10"/>
<evidence type="ECO:0000313" key="5">
    <source>
        <dbReference type="EMBL" id="ABL64707.1"/>
    </source>
</evidence>
<dbReference type="PANTHER" id="PTHR33498:SF1">
    <property type="entry name" value="TRANSPOSASE FOR INSERTION SEQUENCE ELEMENT IS1557"/>
    <property type="match status" value="1"/>
</dbReference>
<dbReference type="KEGG" id="cph:Cpha266_2270"/>
<evidence type="ECO:0000313" key="7">
    <source>
        <dbReference type="EMBL" id="ABL64921.1"/>
    </source>
</evidence>
<dbReference type="EMBL" id="CP000492">
    <property type="protein sequence ID" value="ABL64707.1"/>
    <property type="molecule type" value="Genomic_DNA"/>
</dbReference>
<feature type="domain" description="Transposase IS204/IS1001/IS1096/IS1165 zinc-finger" evidence="3">
    <location>
        <begin position="43"/>
        <end position="87"/>
    </location>
</feature>
<evidence type="ECO:0000313" key="10">
    <source>
        <dbReference type="EMBL" id="ABL66262.1"/>
    </source>
</evidence>
<dbReference type="Pfam" id="PF01610">
    <property type="entry name" value="DDE_Tnp_ISL3"/>
    <property type="match status" value="1"/>
</dbReference>
<dbReference type="KEGG" id="cph:Cpha266_1664"/>
<dbReference type="NCBIfam" id="NF033550">
    <property type="entry name" value="transpos_ISL3"/>
    <property type="match status" value="1"/>
</dbReference>
<evidence type="ECO:0000313" key="6">
    <source>
        <dbReference type="EMBL" id="ABL64770.1"/>
    </source>
</evidence>
<accession>A1BD43</accession>
<dbReference type="KEGG" id="cph:Cpha266_0254"/>
<evidence type="ECO:0000313" key="11">
    <source>
        <dbReference type="Proteomes" id="UP000008701"/>
    </source>
</evidence>
<dbReference type="InterPro" id="IPR032877">
    <property type="entry name" value="Transposase_HTH"/>
</dbReference>
<dbReference type="OrthoDB" id="593834at2"/>
<dbReference type="InterPro" id="IPR029261">
    <property type="entry name" value="Transposase_Znf"/>
</dbReference>
<sequence length="406" mass="46886">MNDLTLFQMALGLESPWYVSSSSFDVDQKRLDIRIDFKPGSTFCCPQCGREGVKAYDTSEATWRHLNFFQHEAYLTVRVPRISCPECGILKLQSFPWSRRESGFTLLFEAMIMIMAKSMPVKAIAAIVGEHDTRIWRIINHYVEKAREQEDHSAVTMVGVDETSSKRGHNYVSLFVDLAVSKVLFATEGKDAATVKRFSEDLAAHKGDPALITEFCSDMSPAFIKGVADNFTNAQLTFDKFHIMQVINNAVDEVRRQEQKERPELQRSRYIWLKNQNNLKASQRKRLDELSLPRLNLKTTRAYRMRLTFQEFFEQPQVLVEAFLKKWYFWATHSQLQPMKEAAYTIKRHWSGILRWFTSRINNGVLEGINSLIQAAKARARGYRTTKNLINMIYLISGKLNFGLPT</sequence>
<feature type="domain" description="Transposase IS204/IS1001/IS1096/IS1165 helix-turn-helix" evidence="2">
    <location>
        <begin position="94"/>
        <end position="143"/>
    </location>
</feature>
<dbReference type="EMBL" id="CP000492">
    <property type="protein sequence ID" value="ABL65685.1"/>
    <property type="molecule type" value="Genomic_DNA"/>
</dbReference>
<dbReference type="EMBL" id="CP000492">
    <property type="protein sequence ID" value="ABL64921.1"/>
    <property type="molecule type" value="Genomic_DNA"/>
</dbReference>
<reference evidence="4 11" key="1">
    <citation type="submission" date="2006-12" db="EMBL/GenBank/DDBJ databases">
        <title>Complete sequence of Chlorobium phaeobacteroides DSM 266.</title>
        <authorList>
            <consortium name="US DOE Joint Genome Institute"/>
            <person name="Copeland A."/>
            <person name="Lucas S."/>
            <person name="Lapidus A."/>
            <person name="Barry K."/>
            <person name="Detter J.C."/>
            <person name="Glavina del Rio T."/>
            <person name="Hammon N."/>
            <person name="Israni S."/>
            <person name="Pitluck S."/>
            <person name="Goltsman E."/>
            <person name="Schmutz J."/>
            <person name="Larimer F."/>
            <person name="Land M."/>
            <person name="Hauser L."/>
            <person name="Mikhailova N."/>
            <person name="Li T."/>
            <person name="Overmann J."/>
            <person name="Bryant D.A."/>
            <person name="Richardson P."/>
        </authorList>
    </citation>
    <scope>NUCLEOTIDE SEQUENCE [LARGE SCALE GENOMIC DNA]</scope>
    <source>
        <strain evidence="4 11">DSM 266</strain>
    </source>
</reference>